<sequence length="555" mass="63805">MLTLFKHPLVSLFVLMACLTLYYIVIMCCYFPNMGGDGVRLPQNILCWLVMTLVSLLAGILVITRRKFNWNMPLVFFCIGCVLFSLPFIWGRAGNEIYALPRFAGLWGGILFYVALLQFPMPPRVKKFLLCILLASALVQTVIAFWQLSLHSADNLQEFLPGSRPYGIFQQVNVLASFVATGYACALWLLFRARNWTRCLLLLAILALFTITLDLLQSRAGSFGCILYVIFLLLTRHRSRLKAVMPAFFCVVIISLVTVHLLKTFGVDFFQLLDTVNKDSSNTHRWLIIKATLEMIKAHPLMGWGYGSYEFQVERLCMSLLNRSFGEHVSHAHNEFLYEWAEGGILAVFGMFAIIAGYFLLVFRSPKGHMPLWGLALPIVFHLMVEYPLIISTPHWMTLLLICRIATQEKKLAESPDLFLGAGMTVIAAAGILFFATGFQTGTVLTRFEREGMRDFSVPSGLINPWIQWERWLYDKHNAMLIRYRRTHDTELLKEYARWGQQFLQYRNDPQVFFNMVRINNVIPDDSRTNWLKKEWVDYYMVAGKVAQLSRQMPD</sequence>
<feature type="transmembrane region" description="Helical" evidence="5">
    <location>
        <begin position="45"/>
        <end position="63"/>
    </location>
</feature>
<evidence type="ECO:0000313" key="11">
    <source>
        <dbReference type="Proteomes" id="UP001577381"/>
    </source>
</evidence>
<feature type="transmembrane region" description="Helical" evidence="5">
    <location>
        <begin position="370"/>
        <end position="391"/>
    </location>
</feature>
<feature type="transmembrane region" description="Helical" evidence="5">
    <location>
        <begin position="344"/>
        <end position="363"/>
    </location>
</feature>
<reference evidence="9 11" key="2">
    <citation type="submission" date="2024-09" db="EMBL/GenBank/DDBJ databases">
        <title>Molecular characterization of Carbapenemase-producing Enterobacter cloacae Complex from Infections in Argentina.</title>
        <authorList>
            <person name="De Mendieta J.M."/>
            <person name="Gomez S."/>
        </authorList>
    </citation>
    <scope>NUCLEOTIDE SEQUENCE [LARGE SCALE GENOMIC DNA]</scope>
    <source>
        <strain evidence="9 11">M23267</strain>
    </source>
</reference>
<gene>
    <name evidence="9" type="ORF">ACE3KR_13765</name>
    <name evidence="10" type="ORF">RQP59_19170</name>
</gene>
<dbReference type="RefSeq" id="WP_265194838.1">
    <property type="nucleotide sequence ID" value="NZ_CP135253.1"/>
</dbReference>
<dbReference type="Proteomes" id="UP001577381">
    <property type="component" value="Unassembled WGS sequence"/>
</dbReference>
<dbReference type="EMBL" id="CP135253">
    <property type="protein sequence ID" value="WNS37167.1"/>
    <property type="molecule type" value="Genomic_DNA"/>
</dbReference>
<evidence type="ECO:0000256" key="3">
    <source>
        <dbReference type="ARBA" id="ARBA00022989"/>
    </source>
</evidence>
<feature type="domain" description="Protein glycosylation ligase" evidence="8">
    <location>
        <begin position="165"/>
        <end position="190"/>
    </location>
</feature>
<evidence type="ECO:0000256" key="4">
    <source>
        <dbReference type="ARBA" id="ARBA00023136"/>
    </source>
</evidence>
<feature type="domain" description="O-antigen ligase-related" evidence="6">
    <location>
        <begin position="205"/>
        <end position="350"/>
    </location>
</feature>
<dbReference type="PANTHER" id="PTHR37422:SF21">
    <property type="entry name" value="EXOQ-LIKE PROTEIN"/>
    <property type="match status" value="1"/>
</dbReference>
<dbReference type="PANTHER" id="PTHR37422">
    <property type="entry name" value="TEICHURONIC ACID BIOSYNTHESIS PROTEIN TUAE"/>
    <property type="match status" value="1"/>
</dbReference>
<feature type="transmembrane region" description="Helical" evidence="5">
    <location>
        <begin position="243"/>
        <end position="262"/>
    </location>
</feature>
<keyword evidence="11" id="KW-1185">Reference proteome</keyword>
<name>A0AA96M7N6_9ENTR</name>
<proteinExistence type="predicted"/>
<evidence type="ECO:0000256" key="1">
    <source>
        <dbReference type="ARBA" id="ARBA00004141"/>
    </source>
</evidence>
<dbReference type="InterPro" id="IPR031726">
    <property type="entry name" value="PglL_A"/>
</dbReference>
<accession>A0AA96M7N6</accession>
<evidence type="ECO:0000313" key="10">
    <source>
        <dbReference type="EMBL" id="WNS37167.1"/>
    </source>
</evidence>
<evidence type="ECO:0000256" key="2">
    <source>
        <dbReference type="ARBA" id="ARBA00022692"/>
    </source>
</evidence>
<keyword evidence="2 5" id="KW-0812">Transmembrane</keyword>
<comment type="subcellular location">
    <subcellularLocation>
        <location evidence="1">Membrane</location>
        <topology evidence="1">Multi-pass membrane protein</topology>
    </subcellularLocation>
</comment>
<feature type="transmembrane region" description="Helical" evidence="5">
    <location>
        <begin position="12"/>
        <end position="33"/>
    </location>
</feature>
<evidence type="ECO:0000256" key="5">
    <source>
        <dbReference type="SAM" id="Phobius"/>
    </source>
</evidence>
<evidence type="ECO:0000259" key="7">
    <source>
        <dbReference type="Pfam" id="PF11846"/>
    </source>
</evidence>
<dbReference type="InterPro" id="IPR021797">
    <property type="entry name" value="Wzy_C_2"/>
</dbReference>
<protein>
    <submittedName>
        <fullName evidence="10">Wzy polymerase domain-containing protein</fullName>
    </submittedName>
</protein>
<feature type="transmembrane region" description="Helical" evidence="5">
    <location>
        <begin position="128"/>
        <end position="148"/>
    </location>
</feature>
<evidence type="ECO:0000313" key="9">
    <source>
        <dbReference type="EMBL" id="MFB4719949.1"/>
    </source>
</evidence>
<feature type="transmembrane region" description="Helical" evidence="5">
    <location>
        <begin position="168"/>
        <end position="189"/>
    </location>
</feature>
<dbReference type="InterPro" id="IPR051533">
    <property type="entry name" value="WaaL-like"/>
</dbReference>
<dbReference type="AlphaFoldDB" id="A0AA96M7N6"/>
<dbReference type="InterPro" id="IPR007016">
    <property type="entry name" value="O-antigen_ligase-rel_domated"/>
</dbReference>
<dbReference type="Pfam" id="PF15864">
    <property type="entry name" value="PglL_A"/>
    <property type="match status" value="1"/>
</dbReference>
<feature type="transmembrane region" description="Helical" evidence="5">
    <location>
        <begin position="97"/>
        <end position="116"/>
    </location>
</feature>
<dbReference type="PROSITE" id="PS51257">
    <property type="entry name" value="PROKAR_LIPOPROTEIN"/>
    <property type="match status" value="1"/>
</dbReference>
<feature type="transmembrane region" description="Helical" evidence="5">
    <location>
        <begin position="196"/>
        <end position="213"/>
    </location>
</feature>
<organism evidence="10">
    <name type="scientific">Enterobacter chuandaensis</name>
    <dbReference type="NCBI Taxonomy" id="2497875"/>
    <lineage>
        <taxon>Bacteria</taxon>
        <taxon>Pseudomonadati</taxon>
        <taxon>Pseudomonadota</taxon>
        <taxon>Gammaproteobacteria</taxon>
        <taxon>Enterobacterales</taxon>
        <taxon>Enterobacteriaceae</taxon>
        <taxon>Enterobacter</taxon>
        <taxon>Enterobacter cloacae complex</taxon>
    </lineage>
</organism>
<dbReference type="GO" id="GO:0016020">
    <property type="term" value="C:membrane"/>
    <property type="evidence" value="ECO:0007669"/>
    <property type="project" value="UniProtKB-SubCell"/>
</dbReference>
<evidence type="ECO:0000259" key="8">
    <source>
        <dbReference type="Pfam" id="PF15864"/>
    </source>
</evidence>
<evidence type="ECO:0000259" key="6">
    <source>
        <dbReference type="Pfam" id="PF04932"/>
    </source>
</evidence>
<feature type="domain" description="Virulence factor membrane-bound polymerase C-terminal" evidence="7">
    <location>
        <begin position="372"/>
        <end position="507"/>
    </location>
</feature>
<dbReference type="KEGG" id="echu:RQP59_19170"/>
<dbReference type="Pfam" id="PF04932">
    <property type="entry name" value="Wzy_C"/>
    <property type="match status" value="1"/>
</dbReference>
<feature type="transmembrane region" description="Helical" evidence="5">
    <location>
        <begin position="219"/>
        <end position="236"/>
    </location>
</feature>
<feature type="transmembrane region" description="Helical" evidence="5">
    <location>
        <begin position="418"/>
        <end position="445"/>
    </location>
</feature>
<feature type="transmembrane region" description="Helical" evidence="5">
    <location>
        <begin position="70"/>
        <end position="91"/>
    </location>
</feature>
<keyword evidence="3 5" id="KW-1133">Transmembrane helix</keyword>
<reference evidence="10" key="1">
    <citation type="submission" date="2023-09" db="EMBL/GenBank/DDBJ databases">
        <title>Coexistence of blaNDM-1 and blaKPC-2 in Enterobacter chuandaensis.</title>
        <authorList>
            <person name="Chen R."/>
        </authorList>
    </citation>
    <scope>NUCLEOTIDE SEQUENCE</scope>
    <source>
        <strain evidence="10">FAHZZU5885</strain>
    </source>
</reference>
<dbReference type="Pfam" id="PF11846">
    <property type="entry name" value="Wzy_C_2"/>
    <property type="match status" value="1"/>
</dbReference>
<keyword evidence="4 5" id="KW-0472">Membrane</keyword>
<dbReference type="EMBL" id="JBHGSI010000003">
    <property type="protein sequence ID" value="MFB4719949.1"/>
    <property type="molecule type" value="Genomic_DNA"/>
</dbReference>